<name>A0ABM8VX87_GIGMA</name>
<keyword evidence="2" id="KW-1185">Reference proteome</keyword>
<dbReference type="EMBL" id="CAJVQB010000130">
    <property type="protein sequence ID" value="CAG8469364.1"/>
    <property type="molecule type" value="Genomic_DNA"/>
</dbReference>
<proteinExistence type="predicted"/>
<sequence length="173" mass="20139">MADSNKNALFDSIFSDIHEELEDLNNKISVLQEIYLTDYNSDKKSDHETNKLSISKTYNETSSVSLDVYVYVDNFFTTDQQAALKRYQEMKAMSQNELNLCFLGIIDASMHATEFKNRIQKKYLTTKYKFEGISICQSAWYLIYDIQKRRWENLRAHYQTSGLAPKIHGLTGC</sequence>
<feature type="non-terminal residue" evidence="1">
    <location>
        <position position="173"/>
    </location>
</feature>
<organism evidence="1 2">
    <name type="scientific">Gigaspora margarita</name>
    <dbReference type="NCBI Taxonomy" id="4874"/>
    <lineage>
        <taxon>Eukaryota</taxon>
        <taxon>Fungi</taxon>
        <taxon>Fungi incertae sedis</taxon>
        <taxon>Mucoromycota</taxon>
        <taxon>Glomeromycotina</taxon>
        <taxon>Glomeromycetes</taxon>
        <taxon>Diversisporales</taxon>
        <taxon>Gigasporaceae</taxon>
        <taxon>Gigaspora</taxon>
    </lineage>
</organism>
<evidence type="ECO:0000313" key="1">
    <source>
        <dbReference type="EMBL" id="CAG8469364.1"/>
    </source>
</evidence>
<accession>A0ABM8VX87</accession>
<comment type="caution">
    <text evidence="1">The sequence shown here is derived from an EMBL/GenBank/DDBJ whole genome shotgun (WGS) entry which is preliminary data.</text>
</comment>
<gene>
    <name evidence="1" type="ORF">GMARGA_LOCUS699</name>
</gene>
<dbReference type="Proteomes" id="UP000789901">
    <property type="component" value="Unassembled WGS sequence"/>
</dbReference>
<evidence type="ECO:0000313" key="2">
    <source>
        <dbReference type="Proteomes" id="UP000789901"/>
    </source>
</evidence>
<protein>
    <submittedName>
        <fullName evidence="1">16756_t:CDS:1</fullName>
    </submittedName>
</protein>
<reference evidence="1 2" key="1">
    <citation type="submission" date="2021-06" db="EMBL/GenBank/DDBJ databases">
        <authorList>
            <person name="Kallberg Y."/>
            <person name="Tangrot J."/>
            <person name="Rosling A."/>
        </authorList>
    </citation>
    <scope>NUCLEOTIDE SEQUENCE [LARGE SCALE GENOMIC DNA]</scope>
    <source>
        <strain evidence="1 2">120-4 pot B 10/14</strain>
    </source>
</reference>